<proteinExistence type="predicted"/>
<evidence type="ECO:0000313" key="1">
    <source>
        <dbReference type="EMBL" id="KAJ9085099.1"/>
    </source>
</evidence>
<protein>
    <submittedName>
        <fullName evidence="1">Uncharacterized protein</fullName>
    </submittedName>
</protein>
<sequence>MNLWFNQVIPYLILVLFHLQPTSCSSVPSAYPTQETVDQPPELYHPPGAPFGPVHFTEYPLNPEYLEFTLKEILIYKPEARTREMETVYREGTKITIPPLLFCNKYNYLPAYLVLMTLPLTPQPECPQESVVANEFTSTLIFGVMYITLTGLIDSMVPASGPWALLGKLLSYIVKLASILWWALPAGPAGHPPASSQEPPTGWIPDRFNHFKKLISQPSSVLPVITLAFLSSPLIPRRVF</sequence>
<reference evidence="1" key="1">
    <citation type="submission" date="2022-04" db="EMBL/GenBank/DDBJ databases">
        <title>Genome of the entomopathogenic fungus Entomophthora muscae.</title>
        <authorList>
            <person name="Elya C."/>
            <person name="Lovett B.R."/>
            <person name="Lee E."/>
            <person name="Macias A.M."/>
            <person name="Hajek A.E."/>
            <person name="De Bivort B.L."/>
            <person name="Kasson M.T."/>
            <person name="De Fine Licht H.H."/>
            <person name="Stajich J.E."/>
        </authorList>
    </citation>
    <scope>NUCLEOTIDE SEQUENCE</scope>
    <source>
        <strain evidence="1">Berkeley</strain>
    </source>
</reference>
<keyword evidence="2" id="KW-1185">Reference proteome</keyword>
<name>A0ACC2UDX0_9FUNG</name>
<comment type="caution">
    <text evidence="1">The sequence shown here is derived from an EMBL/GenBank/DDBJ whole genome shotgun (WGS) entry which is preliminary data.</text>
</comment>
<accession>A0ACC2UDX0</accession>
<gene>
    <name evidence="1" type="ORF">DSO57_1017269</name>
</gene>
<evidence type="ECO:0000313" key="2">
    <source>
        <dbReference type="Proteomes" id="UP001165960"/>
    </source>
</evidence>
<organism evidence="1 2">
    <name type="scientific">Entomophthora muscae</name>
    <dbReference type="NCBI Taxonomy" id="34485"/>
    <lineage>
        <taxon>Eukaryota</taxon>
        <taxon>Fungi</taxon>
        <taxon>Fungi incertae sedis</taxon>
        <taxon>Zoopagomycota</taxon>
        <taxon>Entomophthoromycotina</taxon>
        <taxon>Entomophthoromycetes</taxon>
        <taxon>Entomophthorales</taxon>
        <taxon>Entomophthoraceae</taxon>
        <taxon>Entomophthora</taxon>
    </lineage>
</organism>
<dbReference type="EMBL" id="QTSX02000782">
    <property type="protein sequence ID" value="KAJ9085099.1"/>
    <property type="molecule type" value="Genomic_DNA"/>
</dbReference>
<dbReference type="Proteomes" id="UP001165960">
    <property type="component" value="Unassembled WGS sequence"/>
</dbReference>